<gene>
    <name evidence="2" type="ORF">AS859_04050</name>
</gene>
<evidence type="ECO:0000259" key="1">
    <source>
        <dbReference type="SMART" id="SM00881"/>
    </source>
</evidence>
<dbReference type="EMBL" id="LNTC01000033">
    <property type="protein sequence ID" value="OQR41708.1"/>
    <property type="molecule type" value="Genomic_DNA"/>
</dbReference>
<evidence type="ECO:0000313" key="2">
    <source>
        <dbReference type="EMBL" id="OQR41708.1"/>
    </source>
</evidence>
<proteinExistence type="predicted"/>
<dbReference type="AlphaFoldDB" id="A0A1V9VD08"/>
<name>A0A1V9VD08_9BACT</name>
<dbReference type="PANTHER" id="PTHR33303">
    <property type="entry name" value="CYTOPLASMIC PROTEIN-RELATED"/>
    <property type="match status" value="1"/>
</dbReference>
<sequence length="154" mass="17498">MECEFPTVNSNKDEIKAIFEETKTIAIVGLSPDKEKASYRVAQYLQNAGFKIVPIYPKEDEILGEKVYRSLSEIPFDIDIVDIFRKPDAIAKVVDEVLVLKNEKNIKTVWFQLGLSNNEAAQKALDNGLKVVQNKCTKIEHKAIYDKKLLIITL</sequence>
<reference evidence="2 3" key="1">
    <citation type="submission" date="2017-04" db="EMBL/GenBank/DDBJ databases">
        <title>Accumulation and expression of multiple antibiotic resistance genes in Arcobacter cryaerophilus that thrives in sewage.</title>
        <authorList>
            <person name="Millar J.A."/>
            <person name="Raghavan R."/>
        </authorList>
    </citation>
    <scope>NUCLEOTIDE SEQUENCE [LARGE SCALE GENOMIC DNA]</scope>
    <source>
        <strain evidence="2 3">AZT-1</strain>
    </source>
</reference>
<accession>A0A1V9VD08</accession>
<dbReference type="InterPro" id="IPR036291">
    <property type="entry name" value="NAD(P)-bd_dom_sf"/>
</dbReference>
<comment type="caution">
    <text evidence="2">The sequence shown here is derived from an EMBL/GenBank/DDBJ whole genome shotgun (WGS) entry which is preliminary data.</text>
</comment>
<dbReference type="Pfam" id="PF13380">
    <property type="entry name" value="CoA_binding_2"/>
    <property type="match status" value="1"/>
</dbReference>
<dbReference type="SMART" id="SM00881">
    <property type="entry name" value="CoA_binding"/>
    <property type="match status" value="1"/>
</dbReference>
<feature type="domain" description="CoA-binding" evidence="1">
    <location>
        <begin position="18"/>
        <end position="115"/>
    </location>
</feature>
<dbReference type="Proteomes" id="UP000192599">
    <property type="component" value="Unassembled WGS sequence"/>
</dbReference>
<evidence type="ECO:0000313" key="3">
    <source>
        <dbReference type="Proteomes" id="UP000192599"/>
    </source>
</evidence>
<organism evidence="2 3">
    <name type="scientific">Aliarcobacter cryaerophilus</name>
    <dbReference type="NCBI Taxonomy" id="28198"/>
    <lineage>
        <taxon>Bacteria</taxon>
        <taxon>Pseudomonadati</taxon>
        <taxon>Campylobacterota</taxon>
        <taxon>Epsilonproteobacteria</taxon>
        <taxon>Campylobacterales</taxon>
        <taxon>Arcobacteraceae</taxon>
        <taxon>Aliarcobacter</taxon>
    </lineage>
</organism>
<dbReference type="InterPro" id="IPR003781">
    <property type="entry name" value="CoA-bd"/>
</dbReference>
<dbReference type="Gene3D" id="3.40.50.720">
    <property type="entry name" value="NAD(P)-binding Rossmann-like Domain"/>
    <property type="match status" value="1"/>
</dbReference>
<protein>
    <submittedName>
        <fullName evidence="2">CoA-binding protein</fullName>
    </submittedName>
</protein>
<dbReference type="SUPFAM" id="SSF51735">
    <property type="entry name" value="NAD(P)-binding Rossmann-fold domains"/>
    <property type="match status" value="1"/>
</dbReference>
<dbReference type="PANTHER" id="PTHR33303:SF2">
    <property type="entry name" value="COA-BINDING DOMAIN-CONTAINING PROTEIN"/>
    <property type="match status" value="1"/>
</dbReference>